<dbReference type="STRING" id="1437824.BN940_09781"/>
<dbReference type="PANTHER" id="PTHR30204:SF94">
    <property type="entry name" value="HEAVY METAL-DEPENDENT TRANSCRIPTIONAL REGULATOR HI_0293-RELATED"/>
    <property type="match status" value="1"/>
</dbReference>
<dbReference type="PATRIC" id="fig|1437824.5.peg.1934"/>
<organism evidence="7 8">
    <name type="scientific">Castellaniella defragrans (strain DSM 12143 / CCUG 39792 / 65Phen)</name>
    <name type="common">Alcaligenes defragrans</name>
    <dbReference type="NCBI Taxonomy" id="1437824"/>
    <lineage>
        <taxon>Bacteria</taxon>
        <taxon>Pseudomonadati</taxon>
        <taxon>Pseudomonadota</taxon>
        <taxon>Betaproteobacteria</taxon>
        <taxon>Burkholderiales</taxon>
        <taxon>Alcaligenaceae</taxon>
        <taxon>Castellaniella</taxon>
    </lineage>
</organism>
<dbReference type="GO" id="GO:0003677">
    <property type="term" value="F:DNA binding"/>
    <property type="evidence" value="ECO:0007669"/>
    <property type="project" value="UniProtKB-KW"/>
</dbReference>
<evidence type="ECO:0000313" key="7">
    <source>
        <dbReference type="EMBL" id="CDM24416.1"/>
    </source>
</evidence>
<dbReference type="PRINTS" id="PR00040">
    <property type="entry name" value="HTHMERR"/>
</dbReference>
<dbReference type="InterPro" id="IPR000551">
    <property type="entry name" value="MerR-type_HTH_dom"/>
</dbReference>
<dbReference type="InterPro" id="IPR011789">
    <property type="entry name" value="CueR"/>
</dbReference>
<evidence type="ECO:0000313" key="8">
    <source>
        <dbReference type="Proteomes" id="UP000019805"/>
    </source>
</evidence>
<accession>W8X4I8</accession>
<dbReference type="KEGG" id="cdn:BN940_09781"/>
<feature type="domain" description="HTH merR-type" evidence="6">
    <location>
        <begin position="23"/>
        <end position="92"/>
    </location>
</feature>
<reference evidence="7 8" key="1">
    <citation type="journal article" date="2014" name="BMC Microbiol.">
        <title>The oxygen-independent metabolism of cyclic monoterpenes in Castellaniella defragrans 65Phen.</title>
        <authorList>
            <person name="Petasch J."/>
            <person name="Disch E.M."/>
            <person name="Markert S."/>
            <person name="Becher D."/>
            <person name="Schweder T."/>
            <person name="Huttel B."/>
            <person name="Reinhardt R."/>
            <person name="Harder J."/>
        </authorList>
    </citation>
    <scope>NUCLEOTIDE SEQUENCE [LARGE SCALE GENOMIC DNA]</scope>
    <source>
        <strain evidence="7">65Phen</strain>
    </source>
</reference>
<dbReference type="SMART" id="SM00422">
    <property type="entry name" value="HTH_MERR"/>
    <property type="match status" value="1"/>
</dbReference>
<dbReference type="PROSITE" id="PS50937">
    <property type="entry name" value="HTH_MERR_2"/>
    <property type="match status" value="1"/>
</dbReference>
<dbReference type="Proteomes" id="UP000019805">
    <property type="component" value="Chromosome"/>
</dbReference>
<dbReference type="Pfam" id="PF13411">
    <property type="entry name" value="MerR_1"/>
    <property type="match status" value="1"/>
</dbReference>
<keyword evidence="5" id="KW-0804">Transcription</keyword>
<dbReference type="eggNOG" id="COG0789">
    <property type="taxonomic scope" value="Bacteria"/>
</dbReference>
<keyword evidence="4" id="KW-0238">DNA-binding</keyword>
<dbReference type="RefSeq" id="WP_084330613.1">
    <property type="nucleotide sequence ID" value="NZ_HG916765.1"/>
</dbReference>
<dbReference type="GO" id="GO:0045893">
    <property type="term" value="P:positive regulation of DNA-templated transcription"/>
    <property type="evidence" value="ECO:0007669"/>
    <property type="project" value="InterPro"/>
</dbReference>
<evidence type="ECO:0000256" key="1">
    <source>
        <dbReference type="ARBA" id="ARBA00004496"/>
    </source>
</evidence>
<evidence type="ECO:0000256" key="4">
    <source>
        <dbReference type="ARBA" id="ARBA00023125"/>
    </source>
</evidence>
<keyword evidence="8" id="KW-1185">Reference proteome</keyword>
<dbReference type="OrthoDB" id="9808480at2"/>
<evidence type="ECO:0000259" key="6">
    <source>
        <dbReference type="PROSITE" id="PS50937"/>
    </source>
</evidence>
<evidence type="ECO:0000256" key="3">
    <source>
        <dbReference type="ARBA" id="ARBA00023015"/>
    </source>
</evidence>
<dbReference type="GO" id="GO:0003700">
    <property type="term" value="F:DNA-binding transcription factor activity"/>
    <property type="evidence" value="ECO:0007669"/>
    <property type="project" value="InterPro"/>
</dbReference>
<dbReference type="HOGENOM" id="CLU_060077_2_0_4"/>
<dbReference type="NCBIfam" id="TIGR02044">
    <property type="entry name" value="CueR"/>
    <property type="match status" value="1"/>
</dbReference>
<dbReference type="InterPro" id="IPR047057">
    <property type="entry name" value="MerR_fam"/>
</dbReference>
<dbReference type="PANTHER" id="PTHR30204">
    <property type="entry name" value="REDOX-CYCLING DRUG-SENSING TRANSCRIPTIONAL ACTIVATOR SOXR"/>
    <property type="match status" value="1"/>
</dbReference>
<dbReference type="GO" id="GO:0005507">
    <property type="term" value="F:copper ion binding"/>
    <property type="evidence" value="ECO:0007669"/>
    <property type="project" value="InterPro"/>
</dbReference>
<gene>
    <name evidence="7" type="ORF">BN940_09781</name>
</gene>
<evidence type="ECO:0000256" key="2">
    <source>
        <dbReference type="ARBA" id="ARBA00022490"/>
    </source>
</evidence>
<keyword evidence="3" id="KW-0805">Transcription regulation</keyword>
<dbReference type="EMBL" id="HG916765">
    <property type="protein sequence ID" value="CDM24416.1"/>
    <property type="molecule type" value="Genomic_DNA"/>
</dbReference>
<dbReference type="InterPro" id="IPR009061">
    <property type="entry name" value="DNA-bd_dom_put_sf"/>
</dbReference>
<dbReference type="GO" id="GO:0005737">
    <property type="term" value="C:cytoplasm"/>
    <property type="evidence" value="ECO:0007669"/>
    <property type="project" value="UniProtKB-SubCell"/>
</dbReference>
<evidence type="ECO:0000256" key="5">
    <source>
        <dbReference type="ARBA" id="ARBA00023163"/>
    </source>
</evidence>
<proteinExistence type="predicted"/>
<dbReference type="PROSITE" id="PS00552">
    <property type="entry name" value="HTH_MERR_1"/>
    <property type="match status" value="1"/>
</dbReference>
<dbReference type="AlphaFoldDB" id="W8X4I8"/>
<dbReference type="SUPFAM" id="SSF46955">
    <property type="entry name" value="Putative DNA-binding domain"/>
    <property type="match status" value="1"/>
</dbReference>
<keyword evidence="2" id="KW-0963">Cytoplasm</keyword>
<dbReference type="Gene3D" id="1.10.1660.10">
    <property type="match status" value="1"/>
</dbReference>
<sequence>MAESRTRRDAGSRPRAAAPVRAPFTIGEAAARTGLSPKMIRYYEQEGLFVPQARSAAGYRQYGEADLHALRFIRSARDLGFSLKQIAELTGLWRDRGRASAEVKRLALAHIEALEAKAALLRGMAATLRELAQRCHGDDRPECPILEGIEDGARAQAGAGACHSDT</sequence>
<protein>
    <submittedName>
        <fullName evidence="7">Cu(I)-responsive transcriptional regulator</fullName>
    </submittedName>
</protein>
<comment type="subcellular location">
    <subcellularLocation>
        <location evidence="1">Cytoplasm</location>
    </subcellularLocation>
</comment>
<name>W8X4I8_CASD6</name>